<dbReference type="InterPro" id="IPR027417">
    <property type="entry name" value="P-loop_NTPase"/>
</dbReference>
<dbReference type="InterPro" id="IPR047187">
    <property type="entry name" value="SF1_C_Upf1"/>
</dbReference>
<feature type="compositionally biased region" description="Low complexity" evidence="8">
    <location>
        <begin position="2031"/>
        <end position="2050"/>
    </location>
</feature>
<protein>
    <recommendedName>
        <fullName evidence="9">RZ-type domain-containing protein</fullName>
    </recommendedName>
</protein>
<keyword evidence="5" id="KW-0862">Zinc</keyword>
<dbReference type="GO" id="GO:0002376">
    <property type="term" value="P:immune system process"/>
    <property type="evidence" value="ECO:0007669"/>
    <property type="project" value="UniProtKB-KW"/>
</dbReference>
<dbReference type="Pfam" id="PF20173">
    <property type="entry name" value="ZnF_RZ-type"/>
    <property type="match status" value="1"/>
</dbReference>
<reference evidence="10" key="1">
    <citation type="journal article" date="2020" name="Fungal Divers.">
        <title>Resolving the Mortierellaceae phylogeny through synthesis of multi-gene phylogenetics and phylogenomics.</title>
        <authorList>
            <person name="Vandepol N."/>
            <person name="Liber J."/>
            <person name="Desiro A."/>
            <person name="Na H."/>
            <person name="Kennedy M."/>
            <person name="Barry K."/>
            <person name="Grigoriev I.V."/>
            <person name="Miller A.N."/>
            <person name="O'Donnell K."/>
            <person name="Stajich J.E."/>
            <person name="Bonito G."/>
        </authorList>
    </citation>
    <scope>NUCLEOTIDE SEQUENCE</scope>
    <source>
        <strain evidence="10">BC1065</strain>
    </source>
</reference>
<dbReference type="EMBL" id="JAAAJB010000311">
    <property type="protein sequence ID" value="KAG0258715.1"/>
    <property type="molecule type" value="Genomic_DNA"/>
</dbReference>
<dbReference type="SUPFAM" id="SSF57850">
    <property type="entry name" value="RING/U-box"/>
    <property type="match status" value="1"/>
</dbReference>
<feature type="domain" description="RZ-type" evidence="9">
    <location>
        <begin position="2327"/>
        <end position="2403"/>
    </location>
</feature>
<dbReference type="GO" id="GO:0005737">
    <property type="term" value="C:cytoplasm"/>
    <property type="evidence" value="ECO:0007669"/>
    <property type="project" value="UniProtKB-SubCell"/>
</dbReference>
<dbReference type="CDD" id="cd22584">
    <property type="entry name" value="Rcat_RBR_unk"/>
    <property type="match status" value="1"/>
</dbReference>
<sequence>MASYASSSRQHGSNFGALDTDSVSDTAAYDLGEDYLCALLLQMELIADDRKTGQLGKASMDSDAQIAADFALAEAQELEQSLKLAKSLATCGYVPDELVSELTEQDAQVQNDRDLALRMSRGEPSVIRDVEASSSRYVGLIRWFRTVAECCSCSSDDKRTYRAPCGHDYCLDCSRSLYSGALLDRGLIPVRCCHQSFATEVAAVCLTDEGDHTKYETMRREIENPCPPPEELDVAASALITERGWKVCPRCGAVIERKEGCVHMTCICRHEFCYTCMRRWQTCTCELYPTEELNQILNERIGNADAGNDRHRLRNVLRNYYGHEHRWARQAPAGRYTKMVHNGEGRGHSHSQTGRGGIGRGGTGRGGTGRGGGGSRGRGSGRGRGLTAEDISEISAAKRITSVQITSEATDDLLVAPALDSNAQNFARFVLGKEGFDGFRTQRQARDFVHSLLVNLSNHHDADTSGLLTNLASENGRARLREIIGRRMVINAGQERTLTSFQYVIMPLVGVLTRENVCQSTLVSHTGRIYAEIYNHRLELLDQGIMPCMRELIDQGTMRDSSLHGDELLRSKSLMQVPSLQHAMLAIVRLVYHLIKRVQGAKKDMIDTVNSICILATDCVQRSDGSSMSRFLNLNLEKECQRLRSMVSDPAPSVIAPASIPEQHQRIREPNLVQLILNFDPPGHLSEDGPRHDNDHASIEDIKVVPTQDELTCQRWPFLPSNDVPGAPHHLQPGWPQLLDIHFRLNREDMIDQLRRGIMSFIEALQKVTPNRQASLLERKELRRLLGGADVALYAYGNIQFLGTNTERRLQGSIKIAFDQPPQLKGQNTKQRTTFWERSKRRLMQGSLVCFIFPADEGGLDTGHEGPAKVHLSLGVVSVREASELAKDAKKAAVNITLTSHDELHRFVTASTKGQQDIFMVESMGGFFEAYRPILRALQTCHPGDMPFGKYLAPAAEQKTEVDVAVVDPPMYATAPDFRFDLTILLNRPAEFHLDVQDPTSREQAVAAIRAHSIIDDTQSQALVDALSREVALISGPPGTGKTKIGVDLMRVLLHNAKNMNCGPILCICFTNHALDQFLEHLLDQGITHLVRIGSRSQSQKLQKYALGELMKAQPKQYAVRSAMAQAYGAWEEAVKTLESIEKKVRRSEPLEQDILDFLRMENDIQYEELEYPDLENRLRHDPVSVVKSYERWSTAADIEEMEKENRKSRKNWNKSLERAAEQRDSVLKKADEEGMEEWEIENELAELEVLSKPPVLHTIPTTNRPLLILRTAGLWMMSRPERTQLKEYWAACVQEEFFKRHAEIMETIRSLSKQVDDAHDEIRRVILRKAQVIGMTTNGAAKFQSIIEALSPQIIVCEEAGEVLESHILAALSGSTRHLILIGDHLQLRPQIATYELSSDSKQGEYFNLDRSLFERLVTTAKVPSSLLTTQRRMRPEICNLVRHTLYKSLIDGKQVLDYPDVFGMASNLFFMDHRQSEDNRDQYGIQSYANTFEAEMVHGLVRHLIKNGHHQSSIAVLTPYLGQLSRLRDNLSDIFRLAIDERDQEQLDALDDNDPTVDASAKAVASSRSLTLRTIDNYQGEEADIVIISLVRSSKIGFLKSPNRTNVLLSRARHGMYLIGHASLMGQVRETDTDRIWPPIMKELDETGRIGEGFPLRCRNHPEIETMVCTPDDFKIYAPNGGCTQACDQVLLCGHICTMLCHWDDRDHQRFKCTQPCPRLHSDCNHVCHKQCNQDCGDCTELVGALSLLCGHVLASSFCFQAKDPSRVRCKERVVRQLPHCEHDHTMDCYKDPAAHKCMKKCDAVRDCAHICSRPCHQCQTDSLTAKGLKDSPPPGKIERTPAVRHVLGNALIKVAASYRVVLPVRACHVTNAATRLLGVGINAHRCAARNVLQSSSASNAPLSDIDVDEDPILVMSCGHALTMSTLDHLMEMTNYYEGDINLNTGAIAFVKTKELPTQEVAIMTCPSCRAPITGLLRYGRRIKHSQLVMRLKKFEISQSVDIKSAEDKFSAAQITVTKTLPAFLKKMPAAPTSAGSESSTSKSNNSPRRLGQFASKEAMFPNSDVSSLVHSYDIRLPQEKAWKELIKPALNALQAFDQIRGNAKVSPGRRLYEASVSHLYRFKSQVFYVDSVENGATTVLWTPEQSQQIMDDCARECGLSPDGNAGSSLVRSVQGRTNVLLLVLYAARKVLDDTKSGGISSGWYLFVEDLIQCCIVHAGIQRDVAKKGNYPRIEMYANMHLLDVYLKQMQWLGRRPFDMNDPEQKQARQKVADAILEPFMDTAQLIYKSDQVGLRQECMSKALDLESHMVTAYKVALHQLNQPLTKEEKFQVFRAVQANLAGSGHWYRCPRGHTYVIADCGQAMQESRCPECGARIGGGNHTLLSDNQRDSEFEGMHTGPY</sequence>
<evidence type="ECO:0000256" key="5">
    <source>
        <dbReference type="ARBA" id="ARBA00022833"/>
    </source>
</evidence>
<keyword evidence="2" id="KW-0963">Cytoplasm</keyword>
<dbReference type="InterPro" id="IPR045055">
    <property type="entry name" value="DNA2/NAM7-like"/>
</dbReference>
<dbReference type="GO" id="GO:0008270">
    <property type="term" value="F:zinc ion binding"/>
    <property type="evidence" value="ECO:0007669"/>
    <property type="project" value="UniProtKB-KW"/>
</dbReference>
<name>A0A9P6U3B9_9FUNG</name>
<feature type="region of interest" description="Disordered" evidence="8">
    <location>
        <begin position="2031"/>
        <end position="2052"/>
    </location>
</feature>
<evidence type="ECO:0000259" key="9">
    <source>
        <dbReference type="PROSITE" id="PS51981"/>
    </source>
</evidence>
<dbReference type="Pfam" id="PF13087">
    <property type="entry name" value="AAA_12"/>
    <property type="match status" value="1"/>
</dbReference>
<evidence type="ECO:0000313" key="11">
    <source>
        <dbReference type="Proteomes" id="UP000807716"/>
    </source>
</evidence>
<dbReference type="InterPro" id="IPR017907">
    <property type="entry name" value="Znf_RING_CS"/>
</dbReference>
<evidence type="ECO:0000256" key="4">
    <source>
        <dbReference type="ARBA" id="ARBA00022771"/>
    </source>
</evidence>
<evidence type="ECO:0000256" key="2">
    <source>
        <dbReference type="ARBA" id="ARBA00022490"/>
    </source>
</evidence>
<evidence type="ECO:0000256" key="8">
    <source>
        <dbReference type="SAM" id="MobiDB-lite"/>
    </source>
</evidence>
<gene>
    <name evidence="10" type="ORF">DFQ27_004483</name>
</gene>
<comment type="subcellular location">
    <subcellularLocation>
        <location evidence="1">Cytoplasm</location>
    </subcellularLocation>
</comment>
<dbReference type="PROSITE" id="PS51981">
    <property type="entry name" value="ZF_RZ"/>
    <property type="match status" value="1"/>
</dbReference>
<dbReference type="GO" id="GO:0004386">
    <property type="term" value="F:helicase activity"/>
    <property type="evidence" value="ECO:0007669"/>
    <property type="project" value="InterPro"/>
</dbReference>
<dbReference type="Gene3D" id="3.40.50.300">
    <property type="entry name" value="P-loop containing nucleotide triphosphate hydrolases"/>
    <property type="match status" value="2"/>
</dbReference>
<dbReference type="Gene3D" id="1.20.120.1750">
    <property type="match status" value="1"/>
</dbReference>
<evidence type="ECO:0000256" key="1">
    <source>
        <dbReference type="ARBA" id="ARBA00004496"/>
    </source>
</evidence>
<dbReference type="Proteomes" id="UP000807716">
    <property type="component" value="Unassembled WGS sequence"/>
</dbReference>
<organism evidence="10 11">
    <name type="scientific">Actinomortierella ambigua</name>
    <dbReference type="NCBI Taxonomy" id="1343610"/>
    <lineage>
        <taxon>Eukaryota</taxon>
        <taxon>Fungi</taxon>
        <taxon>Fungi incertae sedis</taxon>
        <taxon>Mucoromycota</taxon>
        <taxon>Mortierellomycotina</taxon>
        <taxon>Mortierellomycetes</taxon>
        <taxon>Mortierellales</taxon>
        <taxon>Mortierellaceae</taxon>
        <taxon>Actinomortierella</taxon>
    </lineage>
</organism>
<dbReference type="PROSITE" id="PS00518">
    <property type="entry name" value="ZF_RING_1"/>
    <property type="match status" value="1"/>
</dbReference>
<keyword evidence="7" id="KW-0175">Coiled coil</keyword>
<evidence type="ECO:0000256" key="3">
    <source>
        <dbReference type="ARBA" id="ARBA00022723"/>
    </source>
</evidence>
<evidence type="ECO:0000313" key="10">
    <source>
        <dbReference type="EMBL" id="KAG0258715.1"/>
    </source>
</evidence>
<dbReference type="GO" id="GO:0031380">
    <property type="term" value="C:nuclear RNA-directed RNA polymerase complex"/>
    <property type="evidence" value="ECO:0007669"/>
    <property type="project" value="TreeGrafter"/>
</dbReference>
<dbReference type="PANTHER" id="PTHR10887">
    <property type="entry name" value="DNA2/NAM7 HELICASE FAMILY"/>
    <property type="match status" value="1"/>
</dbReference>
<evidence type="ECO:0000256" key="6">
    <source>
        <dbReference type="ARBA" id="ARBA00022859"/>
    </source>
</evidence>
<keyword evidence="3" id="KW-0479">Metal-binding</keyword>
<evidence type="ECO:0000256" key="7">
    <source>
        <dbReference type="SAM" id="Coils"/>
    </source>
</evidence>
<dbReference type="InterPro" id="IPR041677">
    <property type="entry name" value="DNA2/NAM7_AAA_11"/>
</dbReference>
<dbReference type="PANTHER" id="PTHR10887:SF445">
    <property type="entry name" value="NFX1-TYPE ZINC FINGER-CONTAINING PROTEIN 1"/>
    <property type="match status" value="1"/>
</dbReference>
<feature type="region of interest" description="Disordered" evidence="8">
    <location>
        <begin position="342"/>
        <end position="388"/>
    </location>
</feature>
<keyword evidence="6" id="KW-0391">Immunity</keyword>
<dbReference type="GO" id="GO:0031048">
    <property type="term" value="P:regulatory ncRNA-mediated heterochromatin formation"/>
    <property type="evidence" value="ECO:0007669"/>
    <property type="project" value="TreeGrafter"/>
</dbReference>
<dbReference type="InterPro" id="IPR041679">
    <property type="entry name" value="DNA2/NAM7-like_C"/>
</dbReference>
<keyword evidence="4" id="KW-0863">Zinc-finger</keyword>
<dbReference type="FunFam" id="3.40.50.300:FF:001660">
    <property type="entry name" value="NF-X1 finger and helicase protein, putative"/>
    <property type="match status" value="1"/>
</dbReference>
<proteinExistence type="predicted"/>
<accession>A0A9P6U3B9</accession>
<dbReference type="OrthoDB" id="2423195at2759"/>
<feature type="coiled-coil region" evidence="7">
    <location>
        <begin position="1214"/>
        <end position="1249"/>
    </location>
</feature>
<dbReference type="SUPFAM" id="SSF52540">
    <property type="entry name" value="P-loop containing nucleoside triphosphate hydrolases"/>
    <property type="match status" value="1"/>
</dbReference>
<comment type="caution">
    <text evidence="10">The sequence shown here is derived from an EMBL/GenBank/DDBJ whole genome shotgun (WGS) entry which is preliminary data.</text>
</comment>
<dbReference type="Pfam" id="PF13086">
    <property type="entry name" value="AAA_11"/>
    <property type="match status" value="1"/>
</dbReference>
<keyword evidence="11" id="KW-1185">Reference proteome</keyword>
<dbReference type="InterPro" id="IPR046439">
    <property type="entry name" value="ZF_RZ_dom"/>
</dbReference>
<dbReference type="CDD" id="cd18808">
    <property type="entry name" value="SF1_C_Upf1"/>
    <property type="match status" value="1"/>
</dbReference>
<feature type="compositionally biased region" description="Gly residues" evidence="8">
    <location>
        <begin position="354"/>
        <end position="384"/>
    </location>
</feature>